<dbReference type="Proteomes" id="UP000410492">
    <property type="component" value="Unassembled WGS sequence"/>
</dbReference>
<gene>
    <name evidence="1" type="ORF">CALMAC_LOCUS17470</name>
</gene>
<evidence type="ECO:0000313" key="2">
    <source>
        <dbReference type="Proteomes" id="UP000410492"/>
    </source>
</evidence>
<accession>A0A653DH10</accession>
<evidence type="ECO:0000313" key="1">
    <source>
        <dbReference type="EMBL" id="VEN59470.1"/>
    </source>
</evidence>
<dbReference type="EMBL" id="CAACVG010012034">
    <property type="protein sequence ID" value="VEN59470.1"/>
    <property type="molecule type" value="Genomic_DNA"/>
</dbReference>
<sequence>CGVSFSGWCHRWSRLAGCRRRLGCRSFFCVVSFSRWCLRWSRLTGCRRRLGCRSFFCGVSFNGLGSWP</sequence>
<feature type="non-terminal residue" evidence="1">
    <location>
        <position position="1"/>
    </location>
</feature>
<dbReference type="AlphaFoldDB" id="A0A653DH10"/>
<proteinExistence type="predicted"/>
<protein>
    <submittedName>
        <fullName evidence="1">Uncharacterized protein</fullName>
    </submittedName>
</protein>
<organism evidence="1 2">
    <name type="scientific">Callosobruchus maculatus</name>
    <name type="common">Southern cowpea weevil</name>
    <name type="synonym">Pulse bruchid</name>
    <dbReference type="NCBI Taxonomy" id="64391"/>
    <lineage>
        <taxon>Eukaryota</taxon>
        <taxon>Metazoa</taxon>
        <taxon>Ecdysozoa</taxon>
        <taxon>Arthropoda</taxon>
        <taxon>Hexapoda</taxon>
        <taxon>Insecta</taxon>
        <taxon>Pterygota</taxon>
        <taxon>Neoptera</taxon>
        <taxon>Endopterygota</taxon>
        <taxon>Coleoptera</taxon>
        <taxon>Polyphaga</taxon>
        <taxon>Cucujiformia</taxon>
        <taxon>Chrysomeloidea</taxon>
        <taxon>Chrysomelidae</taxon>
        <taxon>Bruchinae</taxon>
        <taxon>Bruchini</taxon>
        <taxon>Callosobruchus</taxon>
    </lineage>
</organism>
<name>A0A653DH10_CALMS</name>
<reference evidence="1 2" key="1">
    <citation type="submission" date="2019-01" db="EMBL/GenBank/DDBJ databases">
        <authorList>
            <person name="Sayadi A."/>
        </authorList>
    </citation>
    <scope>NUCLEOTIDE SEQUENCE [LARGE SCALE GENOMIC DNA]</scope>
</reference>
<keyword evidence="2" id="KW-1185">Reference proteome</keyword>